<dbReference type="FunFam" id="3.40.50.2000:FF:000020">
    <property type="entry name" value="Glycosyltransferase"/>
    <property type="match status" value="1"/>
</dbReference>
<dbReference type="SUPFAM" id="SSF53756">
    <property type="entry name" value="UDP-Glycosyltransferase/glycogen phosphorylase"/>
    <property type="match status" value="1"/>
</dbReference>
<evidence type="ECO:0000256" key="3">
    <source>
        <dbReference type="RuleBase" id="RU003718"/>
    </source>
</evidence>
<dbReference type="Proteomes" id="UP000479710">
    <property type="component" value="Unassembled WGS sequence"/>
</dbReference>
<accession>A0A6G1ERM3</accession>
<dbReference type="OrthoDB" id="598145at2759"/>
<dbReference type="Pfam" id="PF00201">
    <property type="entry name" value="UDPGT"/>
    <property type="match status" value="1"/>
</dbReference>
<evidence type="ECO:0000256" key="2">
    <source>
        <dbReference type="ARBA" id="ARBA00022679"/>
    </source>
</evidence>
<comment type="caution">
    <text evidence="5">The sequence shown here is derived from an EMBL/GenBank/DDBJ whole genome shotgun (WGS) entry which is preliminary data.</text>
</comment>
<sequence length="478" mass="53017">MNNVVLYPSPAVGHLTPMMELGKLFHERGFAVTVVLLDDSRMCTPTVYSAIERVVASHPFVSVHRLRAADTAPSFRDSGEHFLVSYFNVIRQNNEQLRDLLCSTLPQPVHAIVIDAFCVDALDVPRELGIPAYNFFPSGAGALAIHLQLPSLHAKSKASFRELGDTPLEFFGVSPLPASHVQDFMLEHPESKIYKAIMNLWEKIPEFDGVVVNAFESLESRAAGALRDNPRCLPGRVLPPVYCVGPLVKDRDGSEGAERHHCLTWLDEQPDRSVVFLCFGSEGTHQRKQLKEIAVGLEKSGHRFVWVVQAPRTDPANFMEARADSNLKELLPEGFLDRTSGRGIVVESWAPQAEVLRHRATGAFVTHCGWNSVLEGVTAGVPMLCWPLYAEQRMNKFLMVEEMGVAVEMLGWQQGLVRAEEVEAKVRLVMESKTGSELRERVAAHKEGAALSWADGGSSLAAFARFLSDVERRRSTKV</sequence>
<evidence type="ECO:0000313" key="6">
    <source>
        <dbReference type="Proteomes" id="UP000479710"/>
    </source>
</evidence>
<evidence type="ECO:0000313" key="5">
    <source>
        <dbReference type="EMBL" id="KAF0927271.1"/>
    </source>
</evidence>
<dbReference type="EMBL" id="SPHZ02000003">
    <property type="protein sequence ID" value="KAF0927271.1"/>
    <property type="molecule type" value="Genomic_DNA"/>
</dbReference>
<dbReference type="Gene3D" id="3.40.50.2000">
    <property type="entry name" value="Glycogen Phosphorylase B"/>
    <property type="match status" value="2"/>
</dbReference>
<dbReference type="InterPro" id="IPR002213">
    <property type="entry name" value="UDP_glucos_trans"/>
</dbReference>
<name>A0A6G1ERM3_9ORYZ</name>
<evidence type="ECO:0000256" key="4">
    <source>
        <dbReference type="RuleBase" id="RU362057"/>
    </source>
</evidence>
<dbReference type="GO" id="GO:0035251">
    <property type="term" value="F:UDP-glucosyltransferase activity"/>
    <property type="evidence" value="ECO:0007669"/>
    <property type="project" value="InterPro"/>
</dbReference>
<evidence type="ECO:0000256" key="1">
    <source>
        <dbReference type="ARBA" id="ARBA00009995"/>
    </source>
</evidence>
<dbReference type="CDD" id="cd03784">
    <property type="entry name" value="GT1_Gtf-like"/>
    <property type="match status" value="1"/>
</dbReference>
<protein>
    <recommendedName>
        <fullName evidence="4">Glycosyltransferase</fullName>
        <ecNumber evidence="4">2.4.1.-</ecNumber>
    </recommendedName>
</protein>
<keyword evidence="3" id="KW-0328">Glycosyltransferase</keyword>
<dbReference type="InterPro" id="IPR050481">
    <property type="entry name" value="UDP-glycosyltransf_plant"/>
</dbReference>
<keyword evidence="6" id="KW-1185">Reference proteome</keyword>
<organism evidence="5 6">
    <name type="scientific">Oryza meyeriana var. granulata</name>
    <dbReference type="NCBI Taxonomy" id="110450"/>
    <lineage>
        <taxon>Eukaryota</taxon>
        <taxon>Viridiplantae</taxon>
        <taxon>Streptophyta</taxon>
        <taxon>Embryophyta</taxon>
        <taxon>Tracheophyta</taxon>
        <taxon>Spermatophyta</taxon>
        <taxon>Magnoliopsida</taxon>
        <taxon>Liliopsida</taxon>
        <taxon>Poales</taxon>
        <taxon>Poaceae</taxon>
        <taxon>BOP clade</taxon>
        <taxon>Oryzoideae</taxon>
        <taxon>Oryzeae</taxon>
        <taxon>Oryzinae</taxon>
        <taxon>Oryza</taxon>
        <taxon>Oryza meyeriana</taxon>
    </lineage>
</organism>
<proteinExistence type="inferred from homology"/>
<dbReference type="PANTHER" id="PTHR48048">
    <property type="entry name" value="GLYCOSYLTRANSFERASE"/>
    <property type="match status" value="1"/>
</dbReference>
<dbReference type="EC" id="2.4.1.-" evidence="4"/>
<dbReference type="InterPro" id="IPR035595">
    <property type="entry name" value="UDP_glycos_trans_CS"/>
</dbReference>
<keyword evidence="2 3" id="KW-0808">Transferase</keyword>
<dbReference type="PANTHER" id="PTHR48048:SF92">
    <property type="entry name" value="OS01G0869400 PROTEIN"/>
    <property type="match status" value="1"/>
</dbReference>
<comment type="similarity">
    <text evidence="1 3">Belongs to the UDP-glycosyltransferase family.</text>
</comment>
<reference evidence="5 6" key="1">
    <citation type="submission" date="2019-11" db="EMBL/GenBank/DDBJ databases">
        <title>Whole genome sequence of Oryza granulata.</title>
        <authorList>
            <person name="Li W."/>
        </authorList>
    </citation>
    <scope>NUCLEOTIDE SEQUENCE [LARGE SCALE GENOMIC DNA]</scope>
    <source>
        <strain evidence="6">cv. Menghai</strain>
        <tissue evidence="5">Leaf</tissue>
    </source>
</reference>
<dbReference type="AlphaFoldDB" id="A0A6G1ERM3"/>
<gene>
    <name evidence="5" type="ORF">E2562_031476</name>
</gene>
<dbReference type="PROSITE" id="PS00375">
    <property type="entry name" value="UDPGT"/>
    <property type="match status" value="1"/>
</dbReference>